<evidence type="ECO:0000313" key="3">
    <source>
        <dbReference type="Proteomes" id="UP000030763"/>
    </source>
</evidence>
<dbReference type="EMBL" id="HG720354">
    <property type="protein sequence ID" value="CDJ59382.1"/>
    <property type="molecule type" value="Genomic_DNA"/>
</dbReference>
<sequence length="195" mass="21357">MASSTPLKILKAPPIPAPTGRRPIGFRGNHQHKKALYDPVFRTTTVPSNLVPRYPIDWRNGGRALLVAAMHKLEGNFPLLPRQQPPLQCQAPLDPGSLAVLADSCASGLASEGMIFCTRRGSFVSTAEKLHPAFAAYDAREKWEVTSVQRSQAVCWGLEEDSETDSDGEENLDEEAEDLLKCLSESQQIGAFERA</sequence>
<dbReference type="RefSeq" id="XP_013336030.1">
    <property type="nucleotide sequence ID" value="XM_013480576.1"/>
</dbReference>
<feature type="region of interest" description="Disordered" evidence="1">
    <location>
        <begin position="1"/>
        <end position="27"/>
    </location>
</feature>
<evidence type="ECO:0000256" key="1">
    <source>
        <dbReference type="SAM" id="MobiDB-lite"/>
    </source>
</evidence>
<dbReference type="Proteomes" id="UP000030763">
    <property type="component" value="Unassembled WGS sequence"/>
</dbReference>
<organism evidence="2 3">
    <name type="scientific">Eimeria maxima</name>
    <name type="common">Coccidian parasite</name>
    <dbReference type="NCBI Taxonomy" id="5804"/>
    <lineage>
        <taxon>Eukaryota</taxon>
        <taxon>Sar</taxon>
        <taxon>Alveolata</taxon>
        <taxon>Apicomplexa</taxon>
        <taxon>Conoidasida</taxon>
        <taxon>Coccidia</taxon>
        <taxon>Eucoccidiorida</taxon>
        <taxon>Eimeriorina</taxon>
        <taxon>Eimeriidae</taxon>
        <taxon>Eimeria</taxon>
    </lineage>
</organism>
<dbReference type="GeneID" id="25336164"/>
<proteinExistence type="predicted"/>
<gene>
    <name evidence="2" type="ORF">EMWEY_00021780</name>
</gene>
<dbReference type="OrthoDB" id="346578at2759"/>
<dbReference type="AlphaFoldDB" id="U6M567"/>
<accession>U6M567</accession>
<reference evidence="2" key="1">
    <citation type="submission" date="2013-10" db="EMBL/GenBank/DDBJ databases">
        <title>Genomic analysis of the causative agents of coccidiosis in chickens.</title>
        <authorList>
            <person name="Reid A.J."/>
            <person name="Blake D."/>
            <person name="Billington K."/>
            <person name="Browne H."/>
            <person name="Dunn M."/>
            <person name="Hung S."/>
            <person name="Kawahara F."/>
            <person name="Miranda-Saavedra D."/>
            <person name="Mourier T."/>
            <person name="Nagra H."/>
            <person name="Otto T.D."/>
            <person name="Rawlings N."/>
            <person name="Sanchez A."/>
            <person name="Sanders M."/>
            <person name="Subramaniam C."/>
            <person name="Tay Y."/>
            <person name="Dear P."/>
            <person name="Doerig C."/>
            <person name="Gruber A."/>
            <person name="Parkinson J."/>
            <person name="Shirley M."/>
            <person name="Wan K.L."/>
            <person name="Berriman M."/>
            <person name="Tomley F."/>
            <person name="Pain A."/>
        </authorList>
    </citation>
    <scope>NUCLEOTIDE SEQUENCE [LARGE SCALE GENOMIC DNA]</scope>
    <source>
        <strain evidence="2">Weybridge</strain>
    </source>
</reference>
<dbReference type="VEuPathDB" id="ToxoDB:EMWEY_00021780"/>
<protein>
    <submittedName>
        <fullName evidence="2">Uncharacterized protein</fullName>
    </submittedName>
</protein>
<name>U6M567_EIMMA</name>
<keyword evidence="3" id="KW-1185">Reference proteome</keyword>
<reference evidence="2" key="2">
    <citation type="submission" date="2013-10" db="EMBL/GenBank/DDBJ databases">
        <authorList>
            <person name="Aslett M."/>
        </authorList>
    </citation>
    <scope>NUCLEOTIDE SEQUENCE [LARGE SCALE GENOMIC DNA]</scope>
    <source>
        <strain evidence="2">Weybridge</strain>
    </source>
</reference>
<evidence type="ECO:0000313" key="2">
    <source>
        <dbReference type="EMBL" id="CDJ59382.1"/>
    </source>
</evidence>